<accession>A0A450RZS9</accession>
<evidence type="ECO:0000313" key="3">
    <source>
        <dbReference type="EMBL" id="VFJ45000.1"/>
    </source>
</evidence>
<dbReference type="InterPro" id="IPR036465">
    <property type="entry name" value="vWFA_dom_sf"/>
</dbReference>
<evidence type="ECO:0000313" key="2">
    <source>
        <dbReference type="EMBL" id="VFJ44646.1"/>
    </source>
</evidence>
<proteinExistence type="predicted"/>
<protein>
    <recommendedName>
        <fullName evidence="5">VWFA domain-containing protein</fullName>
    </recommendedName>
</protein>
<dbReference type="EMBL" id="CAADFA010000019">
    <property type="protein sequence ID" value="VFJ45000.1"/>
    <property type="molecule type" value="Genomic_DNA"/>
</dbReference>
<sequence>MISLGKILLALWLGLSVATVQAGGALVVDARGTCPDLATLNQQGRGDRDEFTREDFERIRSAQLQVLRPRVSLFRDPQLIREVTGGTLRFGDRVVVYRTDGREKTKRHFVKAIDRGICGWLYSGVASGVGDPLQLTEIPGYEHAVGIDLKRSRLTAKAVILSTRDDKNERMRKVPVFSRPFAGSDGDRWKVREVGYFAIVDIYDFKLPDNTPCSDIGQDDCFLLVGGTSTQGSAPLPEYLGWVRGKDLALWPSALSLYYREGKQGARIYTNEKAAKRRADDPRNILAYQERWHQEPKGQNIPRFPVVTGERVSSNGAETDDFTYQIVLAGEACEEAGDRCRSVNHWLQDAGKLGRKVYQIEGIDILFVIDGTKSMGRYYQPIIDAIENIALEAKRQNLRMRFALVVYGDYRGRSGIPETVEMKTVAEFSEVGRTNALRRLLRIRDNPLSNIHGDSPESPSEAPYAAIIAGLQRVEKKWALDSLLRLVVWIGDHGNRELGRHRTADGWLEEYVSAPAVFKALKDNNAAFTALHVRGDQWSADFSPDFPYDAEAVIAGMGDQHLPVQDAGMELWFDAGKFRRAVEGRVQQIIETSVILREHITLTSAPGANTALDLRLPTARLANHYLQNDLRLSAETIRKVTGEVQEITTGVVYYDADDPAFEFWLALRRQEFNELERSVGDLCRALESTDFYDEIKDTMASVLEAVTFERPRDDENIAEFLKKRFSIPKPHFSKLLDRSLEEFVDWWFAEGNTEDKRNFATQVCRKDKMLDYVRRGERVALEDIEFNAGRWRLKRRAKREKFAWDWSISSGIRYYFVPLEYLL</sequence>
<organism evidence="2">
    <name type="scientific">Candidatus Kentrum sp. FM</name>
    <dbReference type="NCBI Taxonomy" id="2126340"/>
    <lineage>
        <taxon>Bacteria</taxon>
        <taxon>Pseudomonadati</taxon>
        <taxon>Pseudomonadota</taxon>
        <taxon>Gammaproteobacteria</taxon>
        <taxon>Candidatus Kentrum</taxon>
    </lineage>
</organism>
<feature type="chain" id="PRO_5036113326" description="VWFA domain-containing protein" evidence="1">
    <location>
        <begin position="23"/>
        <end position="823"/>
    </location>
</feature>
<gene>
    <name evidence="2" type="ORF">BECKFM1743A_GA0114220_100197</name>
    <name evidence="4" type="ORF">BECKFM1743B_GA0114221_100217</name>
    <name evidence="3" type="ORF">BECKFM1743C_GA0114222_100197</name>
</gene>
<evidence type="ECO:0000313" key="4">
    <source>
        <dbReference type="EMBL" id="VFK06627.1"/>
    </source>
</evidence>
<dbReference type="EMBL" id="CAADFL010000021">
    <property type="protein sequence ID" value="VFK06627.1"/>
    <property type="molecule type" value="Genomic_DNA"/>
</dbReference>
<dbReference type="EMBL" id="CAADEZ010000019">
    <property type="protein sequence ID" value="VFJ44646.1"/>
    <property type="molecule type" value="Genomic_DNA"/>
</dbReference>
<dbReference type="SUPFAM" id="SSF53300">
    <property type="entry name" value="vWA-like"/>
    <property type="match status" value="1"/>
</dbReference>
<reference evidence="2" key="1">
    <citation type="submission" date="2019-02" db="EMBL/GenBank/DDBJ databases">
        <authorList>
            <person name="Gruber-Vodicka R. H."/>
            <person name="Seah K. B. B."/>
        </authorList>
    </citation>
    <scope>NUCLEOTIDE SEQUENCE</scope>
    <source>
        <strain evidence="2">BECK_BZ163</strain>
        <strain evidence="4">BECK_BZ164</strain>
        <strain evidence="3">BECK_BZ165</strain>
    </source>
</reference>
<keyword evidence="1" id="KW-0732">Signal</keyword>
<dbReference type="Gene3D" id="3.40.50.410">
    <property type="entry name" value="von Willebrand factor, type A domain"/>
    <property type="match status" value="1"/>
</dbReference>
<feature type="signal peptide" evidence="1">
    <location>
        <begin position="1"/>
        <end position="22"/>
    </location>
</feature>
<name>A0A450RZS9_9GAMM</name>
<evidence type="ECO:0000256" key="1">
    <source>
        <dbReference type="SAM" id="SignalP"/>
    </source>
</evidence>
<evidence type="ECO:0008006" key="5">
    <source>
        <dbReference type="Google" id="ProtNLM"/>
    </source>
</evidence>
<dbReference type="AlphaFoldDB" id="A0A450RZS9"/>